<proteinExistence type="predicted"/>
<name>A0A7S3LUB4_9EUKA</name>
<gene>
    <name evidence="3" type="ORF">PBIL07802_LOCUS26478</name>
</gene>
<evidence type="ECO:0000313" key="3">
    <source>
        <dbReference type="EMBL" id="CAE0264174.1"/>
    </source>
</evidence>
<accession>A0A7S3LUB4</accession>
<reference evidence="3" key="1">
    <citation type="submission" date="2021-01" db="EMBL/GenBank/DDBJ databases">
        <authorList>
            <person name="Corre E."/>
            <person name="Pelletier E."/>
            <person name="Niang G."/>
            <person name="Scheremetjew M."/>
            <person name="Finn R."/>
            <person name="Kale V."/>
            <person name="Holt S."/>
            <person name="Cochrane G."/>
            <person name="Meng A."/>
            <person name="Brown T."/>
            <person name="Cohen L."/>
        </authorList>
    </citation>
    <scope>NUCLEOTIDE SEQUENCE</scope>
    <source>
        <strain evidence="3">NIES-2562</strain>
    </source>
</reference>
<evidence type="ECO:0000256" key="1">
    <source>
        <dbReference type="ARBA" id="ARBA00022679"/>
    </source>
</evidence>
<sequence>MKYMLLEDLKMELKAATLRDVEQLHSLELEGFPLDEAATMEGIRMRIEKAGDFFWLGEKHGTTVGFVNGTLTVGDFLSHESMSSHNAAGGESNCTRCIGLFLLLLCYRQRLCASIRYAYERTCSAKAWARHF</sequence>
<evidence type="ECO:0008006" key="4">
    <source>
        <dbReference type="Google" id="ProtNLM"/>
    </source>
</evidence>
<dbReference type="SUPFAM" id="SSF55729">
    <property type="entry name" value="Acyl-CoA N-acyltransferases (Nat)"/>
    <property type="match status" value="1"/>
</dbReference>
<evidence type="ECO:0000256" key="2">
    <source>
        <dbReference type="ARBA" id="ARBA00023315"/>
    </source>
</evidence>
<dbReference type="PANTHER" id="PTHR10908">
    <property type="entry name" value="SEROTONIN N-ACETYLTRANSFERASE"/>
    <property type="match status" value="1"/>
</dbReference>
<keyword evidence="2" id="KW-0012">Acyltransferase</keyword>
<dbReference type="AlphaFoldDB" id="A0A7S3LUB4"/>
<dbReference type="InterPro" id="IPR016181">
    <property type="entry name" value="Acyl_CoA_acyltransferase"/>
</dbReference>
<dbReference type="InterPro" id="IPR051635">
    <property type="entry name" value="SNAT-like"/>
</dbReference>
<keyword evidence="1" id="KW-0808">Transferase</keyword>
<protein>
    <recommendedName>
        <fullName evidence="4">N-acetyltransferase domain-containing protein</fullName>
    </recommendedName>
</protein>
<dbReference type="PANTHER" id="PTHR10908:SF0">
    <property type="entry name" value="SEROTONIN N-ACETYLTRANSFERASE"/>
    <property type="match status" value="1"/>
</dbReference>
<organism evidence="3">
    <name type="scientific">Palpitomonas bilix</name>
    <dbReference type="NCBI Taxonomy" id="652834"/>
    <lineage>
        <taxon>Eukaryota</taxon>
        <taxon>Eukaryota incertae sedis</taxon>
    </lineage>
</organism>
<dbReference type="EMBL" id="HBIB01040640">
    <property type="protein sequence ID" value="CAE0264174.1"/>
    <property type="molecule type" value="Transcribed_RNA"/>
</dbReference>
<dbReference type="GO" id="GO:0008080">
    <property type="term" value="F:N-acetyltransferase activity"/>
    <property type="evidence" value="ECO:0007669"/>
    <property type="project" value="UniProtKB-ARBA"/>
</dbReference>
<dbReference type="Gene3D" id="3.40.630.30">
    <property type="match status" value="1"/>
</dbReference>